<dbReference type="InterPro" id="IPR015855">
    <property type="entry name" value="ABC_transpr_MalK-like"/>
</dbReference>
<keyword evidence="9" id="KW-1185">Reference proteome</keyword>
<dbReference type="Pfam" id="PF00005">
    <property type="entry name" value="ABC_tran"/>
    <property type="match status" value="1"/>
</dbReference>
<dbReference type="SUPFAM" id="SSF50331">
    <property type="entry name" value="MOP-like"/>
    <property type="match status" value="1"/>
</dbReference>
<evidence type="ECO:0000256" key="5">
    <source>
        <dbReference type="ARBA" id="ARBA00022967"/>
    </source>
</evidence>
<keyword evidence="4 8" id="KW-0067">ATP-binding</keyword>
<keyword evidence="6" id="KW-0472">Membrane</keyword>
<organism evidence="8 9">
    <name type="scientific">Paenibacillus mendelii</name>
    <dbReference type="NCBI Taxonomy" id="206163"/>
    <lineage>
        <taxon>Bacteria</taxon>
        <taxon>Bacillati</taxon>
        <taxon>Bacillota</taxon>
        <taxon>Bacilli</taxon>
        <taxon>Bacillales</taxon>
        <taxon>Paenibacillaceae</taxon>
        <taxon>Paenibacillus</taxon>
    </lineage>
</organism>
<keyword evidence="3" id="KW-0547">Nucleotide-binding</keyword>
<dbReference type="PROSITE" id="PS00211">
    <property type="entry name" value="ABC_TRANSPORTER_1"/>
    <property type="match status" value="1"/>
</dbReference>
<dbReference type="InterPro" id="IPR047641">
    <property type="entry name" value="ABC_transpr_MalK/UgpC-like"/>
</dbReference>
<dbReference type="InterPro" id="IPR017871">
    <property type="entry name" value="ABC_transporter-like_CS"/>
</dbReference>
<evidence type="ECO:0000259" key="7">
    <source>
        <dbReference type="PROSITE" id="PS50893"/>
    </source>
</evidence>
<keyword evidence="5" id="KW-1278">Translocase</keyword>
<dbReference type="Proteomes" id="UP001589818">
    <property type="component" value="Unassembled WGS sequence"/>
</dbReference>
<dbReference type="EMBL" id="JBHLVF010000041">
    <property type="protein sequence ID" value="MFC0394646.1"/>
    <property type="molecule type" value="Genomic_DNA"/>
</dbReference>
<dbReference type="InterPro" id="IPR008995">
    <property type="entry name" value="Mo/tungstate-bd_C_term_dom"/>
</dbReference>
<name>A0ABV6JFR9_9BACL</name>
<dbReference type="Gene3D" id="3.40.50.300">
    <property type="entry name" value="P-loop containing nucleotide triphosphate hydrolases"/>
    <property type="match status" value="1"/>
</dbReference>
<reference evidence="8 9" key="1">
    <citation type="submission" date="2024-09" db="EMBL/GenBank/DDBJ databases">
        <authorList>
            <person name="Sun Q."/>
            <person name="Mori K."/>
        </authorList>
    </citation>
    <scope>NUCLEOTIDE SEQUENCE [LARGE SCALE GENOMIC DNA]</scope>
    <source>
        <strain evidence="8 9">CCM 4839</strain>
    </source>
</reference>
<dbReference type="InterPro" id="IPR003439">
    <property type="entry name" value="ABC_transporter-like_ATP-bd"/>
</dbReference>
<evidence type="ECO:0000256" key="1">
    <source>
        <dbReference type="ARBA" id="ARBA00022448"/>
    </source>
</evidence>
<evidence type="ECO:0000313" key="8">
    <source>
        <dbReference type="EMBL" id="MFC0394646.1"/>
    </source>
</evidence>
<evidence type="ECO:0000256" key="2">
    <source>
        <dbReference type="ARBA" id="ARBA00022475"/>
    </source>
</evidence>
<dbReference type="InterPro" id="IPR003593">
    <property type="entry name" value="AAA+_ATPase"/>
</dbReference>
<dbReference type="InterPro" id="IPR012340">
    <property type="entry name" value="NA-bd_OB-fold"/>
</dbReference>
<accession>A0ABV6JFR9</accession>
<dbReference type="SMART" id="SM00382">
    <property type="entry name" value="AAA"/>
    <property type="match status" value="1"/>
</dbReference>
<dbReference type="Gene3D" id="2.40.50.140">
    <property type="entry name" value="Nucleic acid-binding proteins"/>
    <property type="match status" value="1"/>
</dbReference>
<dbReference type="SUPFAM" id="SSF52540">
    <property type="entry name" value="P-loop containing nucleoside triphosphate hydrolases"/>
    <property type="match status" value="1"/>
</dbReference>
<dbReference type="GO" id="GO:0005524">
    <property type="term" value="F:ATP binding"/>
    <property type="evidence" value="ECO:0007669"/>
    <property type="project" value="UniProtKB-KW"/>
</dbReference>
<dbReference type="InterPro" id="IPR027417">
    <property type="entry name" value="P-loop_NTPase"/>
</dbReference>
<feature type="domain" description="ABC transporter" evidence="7">
    <location>
        <begin position="4"/>
        <end position="234"/>
    </location>
</feature>
<comment type="caution">
    <text evidence="8">The sequence shown here is derived from an EMBL/GenBank/DDBJ whole genome shotgun (WGS) entry which is preliminary data.</text>
</comment>
<evidence type="ECO:0000256" key="4">
    <source>
        <dbReference type="ARBA" id="ARBA00022840"/>
    </source>
</evidence>
<proteinExistence type="predicted"/>
<evidence type="ECO:0000256" key="3">
    <source>
        <dbReference type="ARBA" id="ARBA00022741"/>
    </source>
</evidence>
<dbReference type="CDD" id="cd03301">
    <property type="entry name" value="ABC_MalK_N"/>
    <property type="match status" value="1"/>
</dbReference>
<sequence length="356" mass="39565">MAQIELKHVSKKFKDDVVIEDLNLTIKDGSFTVLVGPSGCGKSTTLRMIAGLEKQSGGEIWIGGRCVNDTAPGQREVAMVFQNYALYPTMTVRGNIEFGLKNKGIGKQERQTLISDISEIVGLTPHLDKKPQNLSGGQRQRVALARAMVKKPKVFILDEPLSNLDAKLRNQMRTELIQLHKRLGTTFVYVTHDQMEAMSMGDEIVVMDKGMIQQADSPLKLYHDPVNLFTAQFIGTPAMNVMNIRDVQGLELEAADRVGFVGFRPEQALIGVNKNTEGYCLEGEIITSESLGAENIYQIKTGSGVFFVKTFLESLVKTSRVSVVIPYEHLYYFQSDGERIREVYIRSQQLVSAGGL</sequence>
<keyword evidence="1" id="KW-0813">Transport</keyword>
<evidence type="ECO:0000256" key="6">
    <source>
        <dbReference type="ARBA" id="ARBA00023136"/>
    </source>
</evidence>
<dbReference type="PANTHER" id="PTHR43875:SF15">
    <property type="entry name" value="TREHALOSE IMPORT ATP-BINDING PROTEIN SUGC"/>
    <property type="match status" value="1"/>
</dbReference>
<gene>
    <name evidence="8" type="ORF">ACFFJ8_25210</name>
</gene>
<dbReference type="Gene3D" id="2.40.50.100">
    <property type="match status" value="1"/>
</dbReference>
<dbReference type="PANTHER" id="PTHR43875">
    <property type="entry name" value="MALTODEXTRIN IMPORT ATP-BINDING PROTEIN MSMX"/>
    <property type="match status" value="1"/>
</dbReference>
<protein>
    <submittedName>
        <fullName evidence="8">ABC transporter ATP-binding protein</fullName>
    </submittedName>
</protein>
<dbReference type="PROSITE" id="PS50893">
    <property type="entry name" value="ABC_TRANSPORTER_2"/>
    <property type="match status" value="1"/>
</dbReference>
<keyword evidence="2" id="KW-1003">Cell membrane</keyword>
<dbReference type="RefSeq" id="WP_204815825.1">
    <property type="nucleotide sequence ID" value="NZ_JANHOF010000001.1"/>
</dbReference>
<evidence type="ECO:0000313" key="9">
    <source>
        <dbReference type="Proteomes" id="UP001589818"/>
    </source>
</evidence>